<accession>A0AAV1UTZ8</accession>
<feature type="signal peptide" evidence="2">
    <location>
        <begin position="1"/>
        <end position="15"/>
    </location>
</feature>
<evidence type="ECO:0008006" key="5">
    <source>
        <dbReference type="Google" id="ProtNLM"/>
    </source>
</evidence>
<evidence type="ECO:0000256" key="2">
    <source>
        <dbReference type="SAM" id="SignalP"/>
    </source>
</evidence>
<dbReference type="Proteomes" id="UP001162060">
    <property type="component" value="Unassembled WGS sequence"/>
</dbReference>
<feature type="compositionally biased region" description="Polar residues" evidence="1">
    <location>
        <begin position="67"/>
        <end position="76"/>
    </location>
</feature>
<proteinExistence type="predicted"/>
<feature type="chain" id="PRO_5043999075" description="RxLR effector candidate protein" evidence="2">
    <location>
        <begin position="16"/>
        <end position="299"/>
    </location>
</feature>
<evidence type="ECO:0000313" key="3">
    <source>
        <dbReference type="EMBL" id="CAK7938139.1"/>
    </source>
</evidence>
<feature type="compositionally biased region" description="Basic residues" evidence="1">
    <location>
        <begin position="43"/>
        <end position="57"/>
    </location>
</feature>
<feature type="region of interest" description="Disordered" evidence="1">
    <location>
        <begin position="31"/>
        <end position="76"/>
    </location>
</feature>
<organism evidence="3 4">
    <name type="scientific">Peronospora matthiolae</name>
    <dbReference type="NCBI Taxonomy" id="2874970"/>
    <lineage>
        <taxon>Eukaryota</taxon>
        <taxon>Sar</taxon>
        <taxon>Stramenopiles</taxon>
        <taxon>Oomycota</taxon>
        <taxon>Peronosporomycetes</taxon>
        <taxon>Peronosporales</taxon>
        <taxon>Peronosporaceae</taxon>
        <taxon>Peronospora</taxon>
    </lineage>
</organism>
<evidence type="ECO:0000256" key="1">
    <source>
        <dbReference type="SAM" id="MobiDB-lite"/>
    </source>
</evidence>
<dbReference type="AlphaFoldDB" id="A0AAV1UTZ8"/>
<name>A0AAV1UTZ8_9STRA</name>
<keyword evidence="2" id="KW-0732">Signal</keyword>
<evidence type="ECO:0000313" key="4">
    <source>
        <dbReference type="Proteomes" id="UP001162060"/>
    </source>
</evidence>
<reference evidence="3" key="1">
    <citation type="submission" date="2024-01" db="EMBL/GenBank/DDBJ databases">
        <authorList>
            <person name="Webb A."/>
        </authorList>
    </citation>
    <scope>NUCLEOTIDE SEQUENCE</scope>
    <source>
        <strain evidence="3">Pm1</strain>
    </source>
</reference>
<gene>
    <name evidence="3" type="ORF">PM001_LOCUS23289</name>
</gene>
<sequence>MRSLCYVLIVIVVHGWKTSQLIANDGTQTDQTAHLSSDDVPHIKKKNSPVASRHNKPHGPALDETDFQGQNNEERSSSLSILSDTIFKVVEAILDIMPSQLKKPIQDTLKRMKVKKYFKQWTVMDQRKFVLLLDEEFSAQDCRWTYEEFIDYLTKPVARDGKTQPRVQPEELMKAFHSFRGSPNMKHHADSMQGILFRKFPTSEWGPMIDQWVKSRLTLAEVDEILTAGMKRDFLEVYGKDGAAEAYLSTLQLYMDYIKVCPNIDYALKDKVRKYYSDQKQVLVAAGVLEVHTTYITNV</sequence>
<protein>
    <recommendedName>
        <fullName evidence="5">RxLR effector candidate protein</fullName>
    </recommendedName>
</protein>
<comment type="caution">
    <text evidence="3">The sequence shown here is derived from an EMBL/GenBank/DDBJ whole genome shotgun (WGS) entry which is preliminary data.</text>
</comment>
<dbReference type="EMBL" id="CAKLBY020000229">
    <property type="protein sequence ID" value="CAK7938139.1"/>
    <property type="molecule type" value="Genomic_DNA"/>
</dbReference>